<dbReference type="EMBL" id="LS483499">
    <property type="protein sequence ID" value="SQK75010.1"/>
    <property type="molecule type" value="Genomic_DNA"/>
</dbReference>
<protein>
    <submittedName>
        <fullName evidence="1">Uncharacterized protein</fullName>
    </submittedName>
</protein>
<organism evidence="1 2">
    <name type="scientific">Tatumella ptyseos</name>
    <dbReference type="NCBI Taxonomy" id="82987"/>
    <lineage>
        <taxon>Bacteria</taxon>
        <taxon>Pseudomonadati</taxon>
        <taxon>Pseudomonadota</taxon>
        <taxon>Gammaproteobacteria</taxon>
        <taxon>Enterobacterales</taxon>
        <taxon>Erwiniaceae</taxon>
        <taxon>Tatumella</taxon>
    </lineage>
</organism>
<dbReference type="Proteomes" id="UP000248758">
    <property type="component" value="Chromosome 1"/>
</dbReference>
<proteinExistence type="predicted"/>
<dbReference type="RefSeq" id="WP_025903083.1">
    <property type="nucleotide sequence ID" value="NZ_CALFSL010000004.1"/>
</dbReference>
<evidence type="ECO:0000313" key="1">
    <source>
        <dbReference type="EMBL" id="SQK75010.1"/>
    </source>
</evidence>
<sequence>MAKSVGIVSGLTGHHKNFAGADGRKFVRMLIKLRLKFYQVECGRFANQGARFTTGRGTKVKDYFNHTVISGLLSVINGSWRELRESAASSVVANQGSSPLPFFRTFLLGKVIYG</sequence>
<gene>
    <name evidence="1" type="ORF">NCTC11468_02001</name>
</gene>
<accession>A0A2X5PNV1</accession>
<name>A0A2X5PNV1_9GAMM</name>
<evidence type="ECO:0000313" key="2">
    <source>
        <dbReference type="Proteomes" id="UP000248758"/>
    </source>
</evidence>
<dbReference type="KEGG" id="tpty:NCTC11468_02001"/>
<dbReference type="AlphaFoldDB" id="A0A2X5PNV1"/>
<reference evidence="1 2" key="1">
    <citation type="submission" date="2018-06" db="EMBL/GenBank/DDBJ databases">
        <authorList>
            <consortium name="Pathogen Informatics"/>
            <person name="Doyle S."/>
        </authorList>
    </citation>
    <scope>NUCLEOTIDE SEQUENCE [LARGE SCALE GENOMIC DNA]</scope>
    <source>
        <strain evidence="1 2">NCTC11468</strain>
    </source>
</reference>